<name>A0ABW0EE67_9BACT</name>
<evidence type="ECO:0008006" key="4">
    <source>
        <dbReference type="Google" id="ProtNLM"/>
    </source>
</evidence>
<organism evidence="2 3">
    <name type="scientific">Adhaeribacter terreus</name>
    <dbReference type="NCBI Taxonomy" id="529703"/>
    <lineage>
        <taxon>Bacteria</taxon>
        <taxon>Pseudomonadati</taxon>
        <taxon>Bacteroidota</taxon>
        <taxon>Cytophagia</taxon>
        <taxon>Cytophagales</taxon>
        <taxon>Hymenobacteraceae</taxon>
        <taxon>Adhaeribacter</taxon>
    </lineage>
</organism>
<feature type="transmembrane region" description="Helical" evidence="1">
    <location>
        <begin position="222"/>
        <end position="240"/>
    </location>
</feature>
<evidence type="ECO:0000313" key="3">
    <source>
        <dbReference type="Proteomes" id="UP001596161"/>
    </source>
</evidence>
<feature type="transmembrane region" description="Helical" evidence="1">
    <location>
        <begin position="117"/>
        <end position="133"/>
    </location>
</feature>
<dbReference type="EMBL" id="JBHSKT010000007">
    <property type="protein sequence ID" value="MFC5271573.1"/>
    <property type="molecule type" value="Genomic_DNA"/>
</dbReference>
<evidence type="ECO:0000256" key="1">
    <source>
        <dbReference type="SAM" id="Phobius"/>
    </source>
</evidence>
<reference evidence="3" key="1">
    <citation type="journal article" date="2019" name="Int. J. Syst. Evol. Microbiol.">
        <title>The Global Catalogue of Microorganisms (GCM) 10K type strain sequencing project: providing services to taxonomists for standard genome sequencing and annotation.</title>
        <authorList>
            <consortium name="The Broad Institute Genomics Platform"/>
            <consortium name="The Broad Institute Genome Sequencing Center for Infectious Disease"/>
            <person name="Wu L."/>
            <person name="Ma J."/>
        </authorList>
    </citation>
    <scope>NUCLEOTIDE SEQUENCE [LARGE SCALE GENOMIC DNA]</scope>
    <source>
        <strain evidence="3">KACC 12602</strain>
    </source>
</reference>
<keyword evidence="1" id="KW-0812">Transmembrane</keyword>
<keyword evidence="1" id="KW-1133">Transmembrane helix</keyword>
<protein>
    <recommendedName>
        <fullName evidence="4">O-antigen ligase family protein</fullName>
    </recommendedName>
</protein>
<gene>
    <name evidence="2" type="ORF">ACFPIB_13195</name>
</gene>
<feature type="transmembrane region" description="Helical" evidence="1">
    <location>
        <begin position="354"/>
        <end position="383"/>
    </location>
</feature>
<dbReference type="RefSeq" id="WP_378017929.1">
    <property type="nucleotide sequence ID" value="NZ_JBHSKT010000007.1"/>
</dbReference>
<accession>A0ABW0EE67</accession>
<feature type="transmembrane region" description="Helical" evidence="1">
    <location>
        <begin position="153"/>
        <end position="172"/>
    </location>
</feature>
<proteinExistence type="predicted"/>
<dbReference type="Proteomes" id="UP001596161">
    <property type="component" value="Unassembled WGS sequence"/>
</dbReference>
<keyword evidence="1" id="KW-0472">Membrane</keyword>
<feature type="transmembrane region" description="Helical" evidence="1">
    <location>
        <begin position="314"/>
        <end position="334"/>
    </location>
</feature>
<feature type="transmembrane region" description="Helical" evidence="1">
    <location>
        <begin position="35"/>
        <end position="53"/>
    </location>
</feature>
<feature type="transmembrane region" description="Helical" evidence="1">
    <location>
        <begin position="184"/>
        <end position="202"/>
    </location>
</feature>
<keyword evidence="3" id="KW-1185">Reference proteome</keyword>
<sequence>MLSKTKLELIFLFLLIPISINFFEAKFISKEFIQLTKSVLTLIALLISFKYIFITKGQFITPIKLMLFAISTSILMAYNVWDQSIFDTLKSTLPYLIWVLFFYLVNNKIKIQSVEKIIIFYGILYIGLYYYQFINSNTVLFGFKDEFKLDRGIIRIDFPGGGVFFLSAFIALTKITDSIKYKGIWIAFFLICLLVTVLQVTRQNIATIFIVTAFHFLRSKSLVQKIFITSIILICSVSILNSENELVKGLLETQKQTEELGSNYIRIQAANYFLSEYSPNIISQIFGNGVPWGNSKYGAYESGLHGMGYYLTDVGLIAVYTLFGILAVLAYVIIFIKSFKVELPQNYYYLKYYLWFIMATSLTSSYLYHSNFLITTIIVLSIYQININSIKEPVIINS</sequence>
<feature type="transmembrane region" description="Helical" evidence="1">
    <location>
        <begin position="87"/>
        <end position="105"/>
    </location>
</feature>
<evidence type="ECO:0000313" key="2">
    <source>
        <dbReference type="EMBL" id="MFC5271573.1"/>
    </source>
</evidence>
<feature type="transmembrane region" description="Helical" evidence="1">
    <location>
        <begin position="65"/>
        <end position="81"/>
    </location>
</feature>
<comment type="caution">
    <text evidence="2">The sequence shown here is derived from an EMBL/GenBank/DDBJ whole genome shotgun (WGS) entry which is preliminary data.</text>
</comment>